<evidence type="ECO:0000256" key="4">
    <source>
        <dbReference type="ARBA" id="ARBA00022771"/>
    </source>
</evidence>
<evidence type="ECO:0000313" key="11">
    <source>
        <dbReference type="Proteomes" id="UP001142489"/>
    </source>
</evidence>
<dbReference type="GO" id="GO:0001580">
    <property type="term" value="P:detection of chemical stimulus involved in sensory perception of bitter taste"/>
    <property type="evidence" value="ECO:0007669"/>
    <property type="project" value="TreeGrafter"/>
</dbReference>
<evidence type="ECO:0000256" key="7">
    <source>
        <dbReference type="ARBA" id="ARBA00023136"/>
    </source>
</evidence>
<dbReference type="Pfam" id="PF13695">
    <property type="entry name" value="Zn_ribbon_3CxxC"/>
    <property type="match status" value="1"/>
</dbReference>
<evidence type="ECO:0000259" key="9">
    <source>
        <dbReference type="SMART" id="SM01328"/>
    </source>
</evidence>
<dbReference type="Proteomes" id="UP001142489">
    <property type="component" value="Unassembled WGS sequence"/>
</dbReference>
<name>A0A9Q1B0J3_9SAUR</name>
<dbReference type="EMBL" id="JAPFRF010000008">
    <property type="protein sequence ID" value="KAJ7324642.1"/>
    <property type="molecule type" value="Genomic_DNA"/>
</dbReference>
<dbReference type="OrthoDB" id="8121437at2759"/>
<evidence type="ECO:0000256" key="8">
    <source>
        <dbReference type="SAM" id="Phobius"/>
    </source>
</evidence>
<evidence type="ECO:0000256" key="6">
    <source>
        <dbReference type="ARBA" id="ARBA00022989"/>
    </source>
</evidence>
<proteinExistence type="predicted"/>
<dbReference type="GO" id="GO:0016020">
    <property type="term" value="C:membrane"/>
    <property type="evidence" value="ECO:0007669"/>
    <property type="project" value="UniProtKB-SubCell"/>
</dbReference>
<keyword evidence="7 8" id="KW-0472">Membrane</keyword>
<dbReference type="AlphaFoldDB" id="A0A9Q1B0J3"/>
<keyword evidence="3" id="KW-0479">Metal-binding</keyword>
<dbReference type="InterPro" id="IPR026096">
    <property type="entry name" value="R-trans_p"/>
</dbReference>
<dbReference type="PANTHER" id="PTHR14402:SF8">
    <property type="entry name" value="RECEPTOR-TRANSPORTING PROTEIN 4"/>
    <property type="match status" value="1"/>
</dbReference>
<evidence type="ECO:0000256" key="2">
    <source>
        <dbReference type="ARBA" id="ARBA00022692"/>
    </source>
</evidence>
<accession>A0A9Q1B0J3</accession>
<keyword evidence="2 8" id="KW-0812">Transmembrane</keyword>
<dbReference type="GO" id="GO:0008270">
    <property type="term" value="F:zinc ion binding"/>
    <property type="evidence" value="ECO:0007669"/>
    <property type="project" value="UniProtKB-KW"/>
</dbReference>
<feature type="domain" description="3CxxC-type" evidence="9">
    <location>
        <begin position="1"/>
        <end position="92"/>
    </location>
</feature>
<feature type="transmembrane region" description="Helical" evidence="8">
    <location>
        <begin position="166"/>
        <end position="188"/>
    </location>
</feature>
<dbReference type="SMART" id="SM01328">
    <property type="entry name" value="zf-3CxxC"/>
    <property type="match status" value="1"/>
</dbReference>
<evidence type="ECO:0000313" key="10">
    <source>
        <dbReference type="EMBL" id="KAJ7324642.1"/>
    </source>
</evidence>
<evidence type="ECO:0000256" key="5">
    <source>
        <dbReference type="ARBA" id="ARBA00022833"/>
    </source>
</evidence>
<dbReference type="PANTHER" id="PTHR14402">
    <property type="entry name" value="RECEPTOR TRANSPORTING PROTEIN"/>
    <property type="match status" value="1"/>
</dbReference>
<evidence type="ECO:0000256" key="3">
    <source>
        <dbReference type="ARBA" id="ARBA00022723"/>
    </source>
</evidence>
<reference evidence="10" key="1">
    <citation type="journal article" date="2023" name="DNA Res.">
        <title>Chromosome-level genome assembly of Phrynocephalus forsythii using third-generation DNA sequencing and Hi-C analysis.</title>
        <authorList>
            <person name="Qi Y."/>
            <person name="Zhao W."/>
            <person name="Zhao Y."/>
            <person name="Niu C."/>
            <person name="Cao S."/>
            <person name="Zhang Y."/>
        </authorList>
    </citation>
    <scope>NUCLEOTIDE SEQUENCE</scope>
    <source>
        <tissue evidence="10">Muscle</tissue>
    </source>
</reference>
<keyword evidence="4" id="KW-0863">Zinc-finger</keyword>
<keyword evidence="11" id="KW-1185">Reference proteome</keyword>
<evidence type="ECO:0000256" key="1">
    <source>
        <dbReference type="ARBA" id="ARBA00004167"/>
    </source>
</evidence>
<organism evidence="10 11">
    <name type="scientific">Phrynocephalus forsythii</name>
    <dbReference type="NCBI Taxonomy" id="171643"/>
    <lineage>
        <taxon>Eukaryota</taxon>
        <taxon>Metazoa</taxon>
        <taxon>Chordata</taxon>
        <taxon>Craniata</taxon>
        <taxon>Vertebrata</taxon>
        <taxon>Euteleostomi</taxon>
        <taxon>Lepidosauria</taxon>
        <taxon>Squamata</taxon>
        <taxon>Bifurcata</taxon>
        <taxon>Unidentata</taxon>
        <taxon>Episquamata</taxon>
        <taxon>Toxicofera</taxon>
        <taxon>Iguania</taxon>
        <taxon>Acrodonta</taxon>
        <taxon>Agamidae</taxon>
        <taxon>Agaminae</taxon>
        <taxon>Phrynocephalus</taxon>
    </lineage>
</organism>
<dbReference type="GO" id="GO:0051205">
    <property type="term" value="P:protein insertion into membrane"/>
    <property type="evidence" value="ECO:0007669"/>
    <property type="project" value="TreeGrafter"/>
</dbReference>
<dbReference type="GO" id="GO:0006612">
    <property type="term" value="P:protein targeting to membrane"/>
    <property type="evidence" value="ECO:0007669"/>
    <property type="project" value="TreeGrafter"/>
</dbReference>
<dbReference type="GO" id="GO:0031849">
    <property type="term" value="F:olfactory receptor binding"/>
    <property type="evidence" value="ECO:0007669"/>
    <property type="project" value="TreeGrafter"/>
</dbReference>
<comment type="subcellular location">
    <subcellularLocation>
        <location evidence="1">Membrane</location>
        <topology evidence="1">Single-pass membrane protein</topology>
    </subcellularLocation>
</comment>
<keyword evidence="5" id="KW-0862">Zinc</keyword>
<keyword evidence="6 8" id="KW-1133">Transmembrane helix</keyword>
<comment type="caution">
    <text evidence="10">The sequence shown here is derived from an EMBL/GenBank/DDBJ whole genome shotgun (WGS) entry which is preliminary data.</text>
</comment>
<sequence length="192" mass="22027">MILFHLHWEPSVRQGRVKMRVFDQQCCQCDSSKYEEPQFTEETILNVLAQLVSTIRKKCYRERVEDCDLHEVVCQSGGGPHKEDYCEACQLGIHKGHSETPQGGVYHEKTSPWKPQDTRQHKWPPVTVQREITHPRQFQPRMLSGAIGERAASPESPLTSFPQCRGNVKCCIPCVVVTVVIIAVIGFLKKWW</sequence>
<gene>
    <name evidence="10" type="ORF">JRQ81_017662</name>
</gene>
<dbReference type="InterPro" id="IPR027377">
    <property type="entry name" value="ZAR1/RTP1-5-like_Znf-3CxxC"/>
</dbReference>
<protein>
    <recommendedName>
        <fullName evidence="9">3CxxC-type domain-containing protein</fullName>
    </recommendedName>
</protein>